<evidence type="ECO:0000313" key="1">
    <source>
        <dbReference type="EMBL" id="CCF19390.1"/>
    </source>
</evidence>
<sequence length="75" mass="8131">MEVETPMVRAKLRIDGNLAPGDSARAEMRWRIADTARAVCPPFAVEETSIRIASCTITVRANCNAPSLQKPSTTS</sequence>
<accession>L0NE91</accession>
<dbReference type="AlphaFoldDB" id="L0NE91"/>
<reference evidence="1 2" key="1">
    <citation type="journal article" date="2013" name="Genome Biol. Evol.">
        <title>Life in an arsenic-containing gold mine: genome and physiology of the autotrophic arsenite-oxidizing bacterium rhizobium sp. NT-26.</title>
        <authorList>
            <person name="Andres J."/>
            <person name="Arsene-Ploetze F."/>
            <person name="Barbe V."/>
            <person name="Brochier-Armanet C."/>
            <person name="Cleiss-Arnold J."/>
            <person name="Coppee J.Y."/>
            <person name="Dillies M.A."/>
            <person name="Geist"/>
            <person name="L"/>
            <person name="Joublin A."/>
            <person name="Koechler S."/>
            <person name="Lassalle F."/>
            <person name="Marchal M."/>
            <person name="Medigue C."/>
            <person name="Muller D."/>
            <person name="Nesme X."/>
            <person name="Plewniak F."/>
            <person name="Proux C."/>
            <person name="Ramirez-Bahena M.H."/>
            <person name="Schenowitz C."/>
            <person name="Sismeiro O."/>
            <person name="Vallenet D."/>
            <person name="Santini J.M."/>
            <person name="Bertin P.N."/>
        </authorList>
    </citation>
    <scope>NUCLEOTIDE SEQUENCE [LARGE SCALE GENOMIC DNA]</scope>
    <source>
        <strain evidence="1 2">NT-26</strain>
    </source>
</reference>
<dbReference type="KEGG" id="rht:NT26_1666"/>
<proteinExistence type="predicted"/>
<evidence type="ECO:0000313" key="2">
    <source>
        <dbReference type="Proteomes" id="UP000010792"/>
    </source>
</evidence>
<gene>
    <name evidence="1" type="ORF">NT26_1666</name>
</gene>
<organism evidence="1 2">
    <name type="scientific">Pseudorhizobium banfieldiae</name>
    <dbReference type="NCBI Taxonomy" id="1125847"/>
    <lineage>
        <taxon>Bacteria</taxon>
        <taxon>Pseudomonadati</taxon>
        <taxon>Pseudomonadota</taxon>
        <taxon>Alphaproteobacteria</taxon>
        <taxon>Hyphomicrobiales</taxon>
        <taxon>Rhizobiaceae</taxon>
        <taxon>Rhizobium/Agrobacterium group</taxon>
        <taxon>Pseudorhizobium</taxon>
    </lineage>
</organism>
<protein>
    <submittedName>
        <fullName evidence="1">Uncharacterized protein</fullName>
    </submittedName>
</protein>
<keyword evidence="2" id="KW-1185">Reference proteome</keyword>
<name>L0NE91_9HYPH</name>
<dbReference type="Proteomes" id="UP000010792">
    <property type="component" value="Chromosome"/>
</dbReference>
<dbReference type="EMBL" id="FO082820">
    <property type="protein sequence ID" value="CCF19390.1"/>
    <property type="molecule type" value="Genomic_DNA"/>
</dbReference>